<dbReference type="PIRSF" id="PIRSF006060">
    <property type="entry name" value="AA_transporter"/>
    <property type="match status" value="1"/>
</dbReference>
<dbReference type="InterPro" id="IPR050367">
    <property type="entry name" value="APC_superfamily"/>
</dbReference>
<comment type="subcellular location">
    <subcellularLocation>
        <location evidence="1">Cell membrane</location>
        <topology evidence="1">Multi-pass membrane protein</topology>
    </subcellularLocation>
</comment>
<keyword evidence="5 6" id="KW-0472">Membrane</keyword>
<proteinExistence type="predicted"/>
<dbReference type="GO" id="GO:0022857">
    <property type="term" value="F:transmembrane transporter activity"/>
    <property type="evidence" value="ECO:0007669"/>
    <property type="project" value="InterPro"/>
</dbReference>
<feature type="transmembrane region" description="Helical" evidence="6">
    <location>
        <begin position="44"/>
        <end position="67"/>
    </location>
</feature>
<feature type="transmembrane region" description="Helical" evidence="6">
    <location>
        <begin position="242"/>
        <end position="260"/>
    </location>
</feature>
<dbReference type="Proteomes" id="UP000275368">
    <property type="component" value="Chromosome"/>
</dbReference>
<keyword evidence="8" id="KW-1185">Reference proteome</keyword>
<dbReference type="PANTHER" id="PTHR42770">
    <property type="entry name" value="AMINO ACID TRANSPORTER-RELATED"/>
    <property type="match status" value="1"/>
</dbReference>
<feature type="transmembrane region" description="Helical" evidence="6">
    <location>
        <begin position="424"/>
        <end position="442"/>
    </location>
</feature>
<evidence type="ECO:0000256" key="4">
    <source>
        <dbReference type="ARBA" id="ARBA00022989"/>
    </source>
</evidence>
<keyword evidence="4 6" id="KW-1133">Transmembrane helix</keyword>
<organism evidence="7 8">
    <name type="scientific">Paenibacillus baekrokdamisoli</name>
    <dbReference type="NCBI Taxonomy" id="1712516"/>
    <lineage>
        <taxon>Bacteria</taxon>
        <taxon>Bacillati</taxon>
        <taxon>Bacillota</taxon>
        <taxon>Bacilli</taxon>
        <taxon>Bacillales</taxon>
        <taxon>Paenibacillaceae</taxon>
        <taxon>Paenibacillus</taxon>
    </lineage>
</organism>
<feature type="transmembrane region" description="Helical" evidence="6">
    <location>
        <begin position="367"/>
        <end position="388"/>
    </location>
</feature>
<feature type="transmembrane region" description="Helical" evidence="6">
    <location>
        <begin position="21"/>
        <end position="38"/>
    </location>
</feature>
<gene>
    <name evidence="7" type="ORF">Back11_37010</name>
</gene>
<dbReference type="Pfam" id="PF13520">
    <property type="entry name" value="AA_permease_2"/>
    <property type="match status" value="1"/>
</dbReference>
<dbReference type="KEGG" id="pbk:Back11_37010"/>
<evidence type="ECO:0000256" key="5">
    <source>
        <dbReference type="ARBA" id="ARBA00023136"/>
    </source>
</evidence>
<evidence type="ECO:0000256" key="1">
    <source>
        <dbReference type="ARBA" id="ARBA00004651"/>
    </source>
</evidence>
<reference evidence="7 8" key="1">
    <citation type="submission" date="2018-11" db="EMBL/GenBank/DDBJ databases">
        <title>Complete genome sequence of Paenibacillus baekrokdamisoli strain KCTC 33723.</title>
        <authorList>
            <person name="Kang S.W."/>
            <person name="Lee K.C."/>
            <person name="Kim K.K."/>
            <person name="Kim J.S."/>
            <person name="Kim D.S."/>
            <person name="Ko S.H."/>
            <person name="Yang S.H."/>
            <person name="Lee J.S."/>
        </authorList>
    </citation>
    <scope>NUCLEOTIDE SEQUENCE [LARGE SCALE GENOMIC DNA]</scope>
    <source>
        <strain evidence="7 8">KCTC 33723</strain>
    </source>
</reference>
<feature type="transmembrane region" description="Helical" evidence="6">
    <location>
        <begin position="342"/>
        <end position="361"/>
    </location>
</feature>
<evidence type="ECO:0000313" key="7">
    <source>
        <dbReference type="EMBL" id="BBH22356.1"/>
    </source>
</evidence>
<evidence type="ECO:0000256" key="6">
    <source>
        <dbReference type="SAM" id="Phobius"/>
    </source>
</evidence>
<dbReference type="InterPro" id="IPR002293">
    <property type="entry name" value="AA/rel_permease1"/>
</dbReference>
<sequence length="457" mass="50042">MQKNGTSTPKTGYSQELKRTLTMKDLVIFGLITMLPIAPTQVYAGASIASFGMAPLVYLIGMIAMFFTALSYSKMSQEFPIAGSAYSFVQRGMNPHIGFLTGWLIVLDYIIVPGLLVSFSTLWLSVVLPDFPSWLLIIVFVGLMTFVNVRGIEVGKRVNQFFLLGQLTLILIFLICAIKFVFIDGHGTGGFSLSPFWQSDKIDLKFIANAASIAMLGFIGFDAISTLSEETKDPTRTVGKSVVASLVLIGLLFMGQGYMASLAHPDYANLDADMGYFDIIREVGGDGLYYTFIIAGVICVGISNALTVQSAISRVLFSMGRDKVIPFSGFLGKVHPKYKTPANASIFVGVLSVFVGLFISLETLTRLVNFGAMSTYMLLNLSVITYFFFKKKQRSNFKHLIGYLLFPLIGFLVIGFIWTGFDTLTYVIGFSWLAIGLVIVAIKSKGFKEVPPALKGV</sequence>
<dbReference type="AlphaFoldDB" id="A0A3G9IV80"/>
<dbReference type="EMBL" id="AP019308">
    <property type="protein sequence ID" value="BBH22356.1"/>
    <property type="molecule type" value="Genomic_DNA"/>
</dbReference>
<feature type="transmembrane region" description="Helical" evidence="6">
    <location>
        <begin position="97"/>
        <end position="119"/>
    </location>
</feature>
<feature type="transmembrane region" description="Helical" evidence="6">
    <location>
        <begin position="288"/>
        <end position="312"/>
    </location>
</feature>
<feature type="transmembrane region" description="Helical" evidence="6">
    <location>
        <begin position="400"/>
        <end position="418"/>
    </location>
</feature>
<evidence type="ECO:0000313" key="8">
    <source>
        <dbReference type="Proteomes" id="UP000275368"/>
    </source>
</evidence>
<feature type="transmembrane region" description="Helical" evidence="6">
    <location>
        <begin position="131"/>
        <end position="149"/>
    </location>
</feature>
<protein>
    <submittedName>
        <fullName evidence="7">Porin</fullName>
    </submittedName>
</protein>
<evidence type="ECO:0000256" key="3">
    <source>
        <dbReference type="ARBA" id="ARBA00022692"/>
    </source>
</evidence>
<keyword evidence="2" id="KW-1003">Cell membrane</keyword>
<feature type="transmembrane region" description="Helical" evidence="6">
    <location>
        <begin position="161"/>
        <end position="182"/>
    </location>
</feature>
<dbReference type="GO" id="GO:0005886">
    <property type="term" value="C:plasma membrane"/>
    <property type="evidence" value="ECO:0007669"/>
    <property type="project" value="UniProtKB-SubCell"/>
</dbReference>
<accession>A0A3G9IV80</accession>
<keyword evidence="3 6" id="KW-0812">Transmembrane</keyword>
<dbReference type="PANTHER" id="PTHR42770:SF16">
    <property type="entry name" value="AMINO ACID PERMEASE"/>
    <property type="match status" value="1"/>
</dbReference>
<name>A0A3G9IV80_9BACL</name>
<evidence type="ECO:0000256" key="2">
    <source>
        <dbReference type="ARBA" id="ARBA00022475"/>
    </source>
</evidence>
<feature type="transmembrane region" description="Helical" evidence="6">
    <location>
        <begin position="202"/>
        <end position="221"/>
    </location>
</feature>
<dbReference type="Gene3D" id="1.20.1740.10">
    <property type="entry name" value="Amino acid/polyamine transporter I"/>
    <property type="match status" value="1"/>
</dbReference>